<reference evidence="2" key="1">
    <citation type="journal article" date="2023" name="Nat. Commun.">
        <title>Diploid and tetraploid genomes of Acorus and the evolution of monocots.</title>
        <authorList>
            <person name="Ma L."/>
            <person name="Liu K.W."/>
            <person name="Li Z."/>
            <person name="Hsiao Y.Y."/>
            <person name="Qi Y."/>
            <person name="Fu T."/>
            <person name="Tang G.D."/>
            <person name="Zhang D."/>
            <person name="Sun W.H."/>
            <person name="Liu D.K."/>
            <person name="Li Y."/>
            <person name="Chen G.Z."/>
            <person name="Liu X.D."/>
            <person name="Liao X.Y."/>
            <person name="Jiang Y.T."/>
            <person name="Yu X."/>
            <person name="Hao Y."/>
            <person name="Huang J."/>
            <person name="Zhao X.W."/>
            <person name="Ke S."/>
            <person name="Chen Y.Y."/>
            <person name="Wu W.L."/>
            <person name="Hsu J.L."/>
            <person name="Lin Y.F."/>
            <person name="Huang M.D."/>
            <person name="Li C.Y."/>
            <person name="Huang L."/>
            <person name="Wang Z.W."/>
            <person name="Zhao X."/>
            <person name="Zhong W.Y."/>
            <person name="Peng D.H."/>
            <person name="Ahmad S."/>
            <person name="Lan S."/>
            <person name="Zhang J.S."/>
            <person name="Tsai W.C."/>
            <person name="Van de Peer Y."/>
            <person name="Liu Z.J."/>
        </authorList>
    </citation>
    <scope>NUCLEOTIDE SEQUENCE</scope>
    <source>
        <strain evidence="2">SCP</strain>
    </source>
</reference>
<dbReference type="Gene3D" id="3.40.50.300">
    <property type="entry name" value="P-loop containing nucleotide triphosphate hydrolases"/>
    <property type="match status" value="1"/>
</dbReference>
<dbReference type="GO" id="GO:0071140">
    <property type="term" value="P:resolution of mitotic recombination intermediates"/>
    <property type="evidence" value="ECO:0007669"/>
    <property type="project" value="TreeGrafter"/>
</dbReference>
<dbReference type="PROSITE" id="PS50162">
    <property type="entry name" value="RECA_2"/>
    <property type="match status" value="1"/>
</dbReference>
<organism evidence="2 3">
    <name type="scientific">Acorus gramineus</name>
    <name type="common">Dwarf sweet flag</name>
    <dbReference type="NCBI Taxonomy" id="55184"/>
    <lineage>
        <taxon>Eukaryota</taxon>
        <taxon>Viridiplantae</taxon>
        <taxon>Streptophyta</taxon>
        <taxon>Embryophyta</taxon>
        <taxon>Tracheophyta</taxon>
        <taxon>Spermatophyta</taxon>
        <taxon>Magnoliopsida</taxon>
        <taxon>Liliopsida</taxon>
        <taxon>Acoraceae</taxon>
        <taxon>Acorus</taxon>
    </lineage>
</organism>
<evidence type="ECO:0000313" key="3">
    <source>
        <dbReference type="Proteomes" id="UP001179952"/>
    </source>
</evidence>
<proteinExistence type="predicted"/>
<dbReference type="SUPFAM" id="SSF52540">
    <property type="entry name" value="P-loop containing nucleoside triphosphate hydrolases"/>
    <property type="match status" value="1"/>
</dbReference>
<evidence type="ECO:0000259" key="1">
    <source>
        <dbReference type="PROSITE" id="PS50162"/>
    </source>
</evidence>
<dbReference type="InterPro" id="IPR027417">
    <property type="entry name" value="P-loop_NTPase"/>
</dbReference>
<dbReference type="GO" id="GO:0005524">
    <property type="term" value="F:ATP binding"/>
    <property type="evidence" value="ECO:0007669"/>
    <property type="project" value="InterPro"/>
</dbReference>
<dbReference type="PANTHER" id="PTHR46487">
    <property type="entry name" value="DNA REPAIR PROTEIN XRCC3"/>
    <property type="match status" value="1"/>
</dbReference>
<dbReference type="PANTHER" id="PTHR46487:SF1">
    <property type="entry name" value="DNA REPAIR PROTEIN XRCC3"/>
    <property type="match status" value="1"/>
</dbReference>
<name>A0AAV9A5R5_ACOGR</name>
<dbReference type="GO" id="GO:0005657">
    <property type="term" value="C:replication fork"/>
    <property type="evidence" value="ECO:0007669"/>
    <property type="project" value="TreeGrafter"/>
</dbReference>
<dbReference type="EMBL" id="JAUJYN010000012">
    <property type="protein sequence ID" value="KAK1259469.1"/>
    <property type="molecule type" value="Genomic_DNA"/>
</dbReference>
<reference evidence="2" key="2">
    <citation type="submission" date="2023-06" db="EMBL/GenBank/DDBJ databases">
        <authorList>
            <person name="Ma L."/>
            <person name="Liu K.-W."/>
            <person name="Li Z."/>
            <person name="Hsiao Y.-Y."/>
            <person name="Qi Y."/>
            <person name="Fu T."/>
            <person name="Tang G."/>
            <person name="Zhang D."/>
            <person name="Sun W.-H."/>
            <person name="Liu D.-K."/>
            <person name="Li Y."/>
            <person name="Chen G.-Z."/>
            <person name="Liu X.-D."/>
            <person name="Liao X.-Y."/>
            <person name="Jiang Y.-T."/>
            <person name="Yu X."/>
            <person name="Hao Y."/>
            <person name="Huang J."/>
            <person name="Zhao X.-W."/>
            <person name="Ke S."/>
            <person name="Chen Y.-Y."/>
            <person name="Wu W.-L."/>
            <person name="Hsu J.-L."/>
            <person name="Lin Y.-F."/>
            <person name="Huang M.-D."/>
            <person name="Li C.-Y."/>
            <person name="Huang L."/>
            <person name="Wang Z.-W."/>
            <person name="Zhao X."/>
            <person name="Zhong W.-Y."/>
            <person name="Peng D.-H."/>
            <person name="Ahmad S."/>
            <person name="Lan S."/>
            <person name="Zhang J.-S."/>
            <person name="Tsai W.-C."/>
            <person name="Van De Peer Y."/>
            <person name="Liu Z.-J."/>
        </authorList>
    </citation>
    <scope>NUCLEOTIDE SEQUENCE</scope>
    <source>
        <strain evidence="2">SCP</strain>
        <tissue evidence="2">Leaves</tissue>
    </source>
</reference>
<gene>
    <name evidence="2" type="ORF">QJS04_geneDACA010267</name>
</gene>
<dbReference type="GO" id="GO:0045003">
    <property type="term" value="P:double-strand break repair via synthesis-dependent strand annealing"/>
    <property type="evidence" value="ECO:0007669"/>
    <property type="project" value="TreeGrafter"/>
</dbReference>
<evidence type="ECO:0000313" key="2">
    <source>
        <dbReference type="EMBL" id="KAK1259469.1"/>
    </source>
</evidence>
<dbReference type="Proteomes" id="UP001179952">
    <property type="component" value="Unassembled WGS sequence"/>
</dbReference>
<dbReference type="GO" id="GO:0033065">
    <property type="term" value="C:Rad51C-XRCC3 complex"/>
    <property type="evidence" value="ECO:0007669"/>
    <property type="project" value="TreeGrafter"/>
</dbReference>
<comment type="caution">
    <text evidence="2">The sequence shown here is derived from an EMBL/GenBank/DDBJ whole genome shotgun (WGS) entry which is preliminary data.</text>
</comment>
<accession>A0AAV9A5R5</accession>
<dbReference type="GO" id="GO:0000722">
    <property type="term" value="P:telomere maintenance via recombination"/>
    <property type="evidence" value="ECO:0007669"/>
    <property type="project" value="TreeGrafter"/>
</dbReference>
<dbReference type="GO" id="GO:0000400">
    <property type="term" value="F:four-way junction DNA binding"/>
    <property type="evidence" value="ECO:0007669"/>
    <property type="project" value="TreeGrafter"/>
</dbReference>
<protein>
    <recommendedName>
        <fullName evidence="1">RecA family profile 1 domain-containing protein</fullName>
    </recommendedName>
</protein>
<feature type="domain" description="RecA family profile 1" evidence="1">
    <location>
        <begin position="62"/>
        <end position="174"/>
    </location>
</feature>
<dbReference type="GO" id="GO:0090656">
    <property type="term" value="P:t-circle formation"/>
    <property type="evidence" value="ECO:0007669"/>
    <property type="project" value="TreeGrafter"/>
</dbReference>
<dbReference type="InterPro" id="IPR013632">
    <property type="entry name" value="Rad51_C"/>
</dbReference>
<keyword evidence="3" id="KW-1185">Reference proteome</keyword>
<dbReference type="InterPro" id="IPR020588">
    <property type="entry name" value="RecA_ATP-bd"/>
</dbReference>
<sequence length="174" mass="18909">MDWLEMEDRKGSHIRERFPIVRLEDIDWSSVGFLKQHLTGLSDKSSIGACENMLGKSGCGPPLRECTVGYSNLNVLLGSGVPCASVTELASESGCGKTQLCLQLLLCARLLESRGGLSSASLCLFSEPPFPLSRLQSLSLSLDTNRVDSLLLNPPVFDSDRADRDQLDRGPVLL</sequence>
<dbReference type="GO" id="GO:0140664">
    <property type="term" value="F:ATP-dependent DNA damage sensor activity"/>
    <property type="evidence" value="ECO:0007669"/>
    <property type="project" value="InterPro"/>
</dbReference>
<dbReference type="Pfam" id="PF08423">
    <property type="entry name" value="Rad51"/>
    <property type="match status" value="1"/>
</dbReference>
<dbReference type="AlphaFoldDB" id="A0AAV9A5R5"/>